<dbReference type="AlphaFoldDB" id="A0AAD1U7F1"/>
<gene>
    <name evidence="2" type="ORF">ECRASSUSDP1_LOCUS3001</name>
</gene>
<evidence type="ECO:0000256" key="1">
    <source>
        <dbReference type="SAM" id="MobiDB-lite"/>
    </source>
</evidence>
<accession>A0AAD1U7F1</accession>
<feature type="region of interest" description="Disordered" evidence="1">
    <location>
        <begin position="86"/>
        <end position="109"/>
    </location>
</feature>
<protein>
    <submittedName>
        <fullName evidence="2">Uncharacterized protein</fullName>
    </submittedName>
</protein>
<comment type="caution">
    <text evidence="2">The sequence shown here is derived from an EMBL/GenBank/DDBJ whole genome shotgun (WGS) entry which is preliminary data.</text>
</comment>
<dbReference type="Proteomes" id="UP001295684">
    <property type="component" value="Unassembled WGS sequence"/>
</dbReference>
<dbReference type="EMBL" id="CAMPGE010002877">
    <property type="protein sequence ID" value="CAI2361689.1"/>
    <property type="molecule type" value="Genomic_DNA"/>
</dbReference>
<organism evidence="2 3">
    <name type="scientific">Euplotes crassus</name>
    <dbReference type="NCBI Taxonomy" id="5936"/>
    <lineage>
        <taxon>Eukaryota</taxon>
        <taxon>Sar</taxon>
        <taxon>Alveolata</taxon>
        <taxon>Ciliophora</taxon>
        <taxon>Intramacronucleata</taxon>
        <taxon>Spirotrichea</taxon>
        <taxon>Hypotrichia</taxon>
        <taxon>Euplotida</taxon>
        <taxon>Euplotidae</taxon>
        <taxon>Moneuplotes</taxon>
    </lineage>
</organism>
<reference evidence="2" key="1">
    <citation type="submission" date="2023-07" db="EMBL/GenBank/DDBJ databases">
        <authorList>
            <consortium name="AG Swart"/>
            <person name="Singh M."/>
            <person name="Singh A."/>
            <person name="Seah K."/>
            <person name="Emmerich C."/>
        </authorList>
    </citation>
    <scope>NUCLEOTIDE SEQUENCE</scope>
    <source>
        <strain evidence="2">DP1</strain>
    </source>
</reference>
<sequence>MAQERRQSMIPDIFLKQQKKEKDVNKRRRSSIKKKRIQTNLSKLKNGVNTIIKNTKKYNANTLESLKKPSDNLGIKAEPKIASNPINFNERNRRNSGQSNISKNSTFSKNPWESLKKKYARKMKRRMLIDGPRSRLQMKMQYFMHPYHANVLIEKKGMKFIDDQSNWAPVAHFILSEKASRFKETMYNFMFPDVRDRILKIDKRRKGTSVMESSCGISSTRSIPPHQAILVSTIQKAVQMNQQEKKLTSR</sequence>
<evidence type="ECO:0000313" key="2">
    <source>
        <dbReference type="EMBL" id="CAI2361689.1"/>
    </source>
</evidence>
<name>A0AAD1U7F1_EUPCR</name>
<keyword evidence="3" id="KW-1185">Reference proteome</keyword>
<feature type="region of interest" description="Disordered" evidence="1">
    <location>
        <begin position="1"/>
        <end position="33"/>
    </location>
</feature>
<evidence type="ECO:0000313" key="3">
    <source>
        <dbReference type="Proteomes" id="UP001295684"/>
    </source>
</evidence>
<proteinExistence type="predicted"/>